<sequence length="182" mass="20038">MKKLSTILSFVAIVLLMSSCKKEQTLQSYLVESQDKKGFMTVDIPASVLKMSQGKDANADVKESLESIRKVNIVAMQYKGNEANYEAEKNKLKAIFSNSSEYKSLVSFKDKRGNGKVFYSGDADAIDEIVAFGYSKDAGVGVARILGDNMNPGKIMEAMKHVKLEGDNASLSQFKMLLEAKE</sequence>
<reference evidence="1 2" key="1">
    <citation type="submission" date="2016-11" db="EMBL/GenBank/DDBJ databases">
        <title>Tenacibaculum sp. LPB0136, isolated from marine environment.</title>
        <authorList>
            <person name="Kim E."/>
            <person name="Yi H."/>
        </authorList>
    </citation>
    <scope>NUCLEOTIDE SEQUENCE [LARGE SCALE GENOMIC DNA]</scope>
    <source>
        <strain evidence="1 2">LPB0136</strain>
    </source>
</reference>
<evidence type="ECO:0000313" key="2">
    <source>
        <dbReference type="Proteomes" id="UP000181898"/>
    </source>
</evidence>
<dbReference type="AlphaFoldDB" id="A0A1L3JH48"/>
<dbReference type="RefSeq" id="WP_072554792.1">
    <property type="nucleotide sequence ID" value="NZ_CP018155.1"/>
</dbReference>
<keyword evidence="2" id="KW-1185">Reference proteome</keyword>
<dbReference type="PROSITE" id="PS51257">
    <property type="entry name" value="PROKAR_LIPOPROTEIN"/>
    <property type="match status" value="1"/>
</dbReference>
<protein>
    <recommendedName>
        <fullName evidence="3">DUF4252 domain-containing protein</fullName>
    </recommendedName>
</protein>
<dbReference type="Pfam" id="PF14060">
    <property type="entry name" value="DUF4252"/>
    <property type="match status" value="1"/>
</dbReference>
<evidence type="ECO:0008006" key="3">
    <source>
        <dbReference type="Google" id="ProtNLM"/>
    </source>
</evidence>
<proteinExistence type="predicted"/>
<accession>A0A1L3JH48</accession>
<dbReference type="Proteomes" id="UP000181898">
    <property type="component" value="Chromosome"/>
</dbReference>
<dbReference type="STRING" id="1850252.LPB136_03410"/>
<dbReference type="KEGG" id="ten:LPB136_03410"/>
<dbReference type="InterPro" id="IPR025348">
    <property type="entry name" value="DUF4252"/>
</dbReference>
<evidence type="ECO:0000313" key="1">
    <source>
        <dbReference type="EMBL" id="APG64466.1"/>
    </source>
</evidence>
<name>A0A1L3JH48_9FLAO</name>
<dbReference type="EMBL" id="CP018155">
    <property type="protein sequence ID" value="APG64466.1"/>
    <property type="molecule type" value="Genomic_DNA"/>
</dbReference>
<gene>
    <name evidence="1" type="ORF">LPB136_03410</name>
</gene>
<dbReference type="OrthoDB" id="1143555at2"/>
<organism evidence="1 2">
    <name type="scientific">Tenacibaculum todarodis</name>
    <dbReference type="NCBI Taxonomy" id="1850252"/>
    <lineage>
        <taxon>Bacteria</taxon>
        <taxon>Pseudomonadati</taxon>
        <taxon>Bacteroidota</taxon>
        <taxon>Flavobacteriia</taxon>
        <taxon>Flavobacteriales</taxon>
        <taxon>Flavobacteriaceae</taxon>
        <taxon>Tenacibaculum</taxon>
    </lineage>
</organism>